<dbReference type="InterPro" id="IPR032821">
    <property type="entry name" value="PKS_assoc"/>
</dbReference>
<evidence type="ECO:0000256" key="1">
    <source>
        <dbReference type="ARBA" id="ARBA00022450"/>
    </source>
</evidence>
<evidence type="ECO:0000259" key="10">
    <source>
        <dbReference type="PROSITE" id="PS50075"/>
    </source>
</evidence>
<dbReference type="InterPro" id="IPR014030">
    <property type="entry name" value="Ketoacyl_synth_N"/>
</dbReference>
<dbReference type="Pfam" id="PF00550">
    <property type="entry name" value="PP-binding"/>
    <property type="match status" value="1"/>
</dbReference>
<keyword evidence="3" id="KW-0436">Ligase</keyword>
<dbReference type="Gene3D" id="3.30.300.30">
    <property type="match status" value="1"/>
</dbReference>
<dbReference type="InterPro" id="IPR020806">
    <property type="entry name" value="PKS_PP-bd"/>
</dbReference>
<feature type="domain" description="Carrier" evidence="10">
    <location>
        <begin position="2436"/>
        <end position="2521"/>
    </location>
</feature>
<keyword evidence="6" id="KW-0677">Repeat</keyword>
<dbReference type="PROSITE" id="PS00606">
    <property type="entry name" value="KS3_1"/>
    <property type="match status" value="1"/>
</dbReference>
<dbReference type="SMART" id="SM00823">
    <property type="entry name" value="PKS_PP"/>
    <property type="match status" value="2"/>
</dbReference>
<dbReference type="GO" id="GO:0009403">
    <property type="term" value="P:toxin biosynthetic process"/>
    <property type="evidence" value="ECO:0007669"/>
    <property type="project" value="UniProtKB-ARBA"/>
</dbReference>
<keyword evidence="4" id="KW-0489">Methyltransferase</keyword>
<proteinExistence type="predicted"/>
<keyword evidence="5" id="KW-0808">Transferase</keyword>
<dbReference type="GO" id="GO:0008168">
    <property type="term" value="F:methyltransferase activity"/>
    <property type="evidence" value="ECO:0007669"/>
    <property type="project" value="UniProtKB-KW"/>
</dbReference>
<dbReference type="CDD" id="cd05930">
    <property type="entry name" value="A_NRPS"/>
    <property type="match status" value="1"/>
</dbReference>
<dbReference type="Gene3D" id="3.40.47.10">
    <property type="match status" value="1"/>
</dbReference>
<dbReference type="PROSITE" id="PS52019">
    <property type="entry name" value="PKS_MFAS_DH"/>
    <property type="match status" value="1"/>
</dbReference>
<dbReference type="InterPro" id="IPR013217">
    <property type="entry name" value="Methyltransf_12"/>
</dbReference>
<dbReference type="Pfam" id="PF02801">
    <property type="entry name" value="Ketoacyl-synt_C"/>
    <property type="match status" value="1"/>
</dbReference>
<feature type="domain" description="Carrier" evidence="10">
    <location>
        <begin position="3587"/>
        <end position="3664"/>
    </location>
</feature>
<dbReference type="HOGENOM" id="CLU_000022_37_9_1"/>
<protein>
    <recommendedName>
        <fullName evidence="15">Polyketide synthase</fullName>
    </recommendedName>
</protein>
<organism evidence="13 14">
    <name type="scientific">Sphaerulina musiva (strain SO2202)</name>
    <name type="common">Poplar stem canker fungus</name>
    <name type="synonym">Septoria musiva</name>
    <dbReference type="NCBI Taxonomy" id="692275"/>
    <lineage>
        <taxon>Eukaryota</taxon>
        <taxon>Fungi</taxon>
        <taxon>Dikarya</taxon>
        <taxon>Ascomycota</taxon>
        <taxon>Pezizomycotina</taxon>
        <taxon>Dothideomycetes</taxon>
        <taxon>Dothideomycetidae</taxon>
        <taxon>Mycosphaerellales</taxon>
        <taxon>Mycosphaerellaceae</taxon>
        <taxon>Sphaerulina</taxon>
    </lineage>
</organism>
<feature type="active site" description="Proton donor; for dehydratase activity" evidence="8">
    <location>
        <position position="1176"/>
    </location>
</feature>
<keyword evidence="14" id="KW-1185">Reference proteome</keyword>
<evidence type="ECO:0000256" key="3">
    <source>
        <dbReference type="ARBA" id="ARBA00022598"/>
    </source>
</evidence>
<dbReference type="InterPro" id="IPR049900">
    <property type="entry name" value="PKS_mFAS_DH"/>
</dbReference>
<dbReference type="InterPro" id="IPR042104">
    <property type="entry name" value="PKS_dehydratase_sf"/>
</dbReference>
<dbReference type="InterPro" id="IPR049551">
    <property type="entry name" value="PKS_DH_C"/>
</dbReference>
<dbReference type="PROSITE" id="PS50075">
    <property type="entry name" value="CARRIER"/>
    <property type="match status" value="2"/>
</dbReference>
<dbReference type="InterPro" id="IPR029063">
    <property type="entry name" value="SAM-dependent_MTases_sf"/>
</dbReference>
<name>N1QG99_SPHMS</name>
<dbReference type="SMART" id="SM00827">
    <property type="entry name" value="PKS_AT"/>
    <property type="match status" value="1"/>
</dbReference>
<dbReference type="SUPFAM" id="SSF52151">
    <property type="entry name" value="FabD/lysophospholipase-like"/>
    <property type="match status" value="1"/>
</dbReference>
<feature type="region of interest" description="C-terminal hotdog fold" evidence="8">
    <location>
        <begin position="1118"/>
        <end position="1271"/>
    </location>
</feature>
<dbReference type="Gene3D" id="3.10.129.110">
    <property type="entry name" value="Polyketide synthase dehydratase"/>
    <property type="match status" value="1"/>
</dbReference>
<dbReference type="SUPFAM" id="SSF47336">
    <property type="entry name" value="ACP-like"/>
    <property type="match status" value="2"/>
</dbReference>
<evidence type="ECO:0000256" key="4">
    <source>
        <dbReference type="ARBA" id="ARBA00022603"/>
    </source>
</evidence>
<keyword evidence="1" id="KW-0596">Phosphopantetheine</keyword>
<dbReference type="InterPro" id="IPR000873">
    <property type="entry name" value="AMP-dep_synth/lig_dom"/>
</dbReference>
<dbReference type="RefSeq" id="XP_016760479.1">
    <property type="nucleotide sequence ID" value="XM_016902619.1"/>
</dbReference>
<dbReference type="eggNOG" id="KOG1178">
    <property type="taxonomic scope" value="Eukaryota"/>
</dbReference>
<dbReference type="InterPro" id="IPR057326">
    <property type="entry name" value="KR_dom"/>
</dbReference>
<evidence type="ECO:0000256" key="2">
    <source>
        <dbReference type="ARBA" id="ARBA00022553"/>
    </source>
</evidence>
<dbReference type="InterPro" id="IPR049552">
    <property type="entry name" value="PKS_DH_N"/>
</dbReference>
<dbReference type="GO" id="GO:0031177">
    <property type="term" value="F:phosphopantetheine binding"/>
    <property type="evidence" value="ECO:0007669"/>
    <property type="project" value="InterPro"/>
</dbReference>
<dbReference type="STRING" id="692275.N1QG99"/>
<dbReference type="Pfam" id="PF08659">
    <property type="entry name" value="KR"/>
    <property type="match status" value="1"/>
</dbReference>
<dbReference type="CDD" id="cd00833">
    <property type="entry name" value="PKS"/>
    <property type="match status" value="1"/>
</dbReference>
<dbReference type="InterPro" id="IPR009081">
    <property type="entry name" value="PP-bd_ACP"/>
</dbReference>
<dbReference type="PROSITE" id="PS52004">
    <property type="entry name" value="KS3_2"/>
    <property type="match status" value="1"/>
</dbReference>
<keyword evidence="7" id="KW-0511">Multifunctional enzyme</keyword>
<dbReference type="InterPro" id="IPR023213">
    <property type="entry name" value="CAT-like_dom_sf"/>
</dbReference>
<dbReference type="SUPFAM" id="SSF51735">
    <property type="entry name" value="NAD(P)-binding Rossmann-fold domains"/>
    <property type="match status" value="2"/>
</dbReference>
<dbReference type="InterPro" id="IPR001227">
    <property type="entry name" value="Ac_transferase_dom_sf"/>
</dbReference>
<dbReference type="SUPFAM" id="SSF52777">
    <property type="entry name" value="CoA-dependent acyltransferases"/>
    <property type="match status" value="2"/>
</dbReference>
<evidence type="ECO:0008006" key="15">
    <source>
        <dbReference type="Google" id="ProtNLM"/>
    </source>
</evidence>
<dbReference type="InterPro" id="IPR020807">
    <property type="entry name" value="PKS_DH"/>
</dbReference>
<dbReference type="InterPro" id="IPR020845">
    <property type="entry name" value="AMP-binding_CS"/>
</dbReference>
<dbReference type="InterPro" id="IPR013120">
    <property type="entry name" value="FAR_NAD-bd"/>
</dbReference>
<dbReference type="InterPro" id="IPR016035">
    <property type="entry name" value="Acyl_Trfase/lysoPLipase"/>
</dbReference>
<dbReference type="EMBL" id="KB456265">
    <property type="protein sequence ID" value="EMF12358.1"/>
    <property type="molecule type" value="Genomic_DNA"/>
</dbReference>
<dbReference type="SUPFAM" id="SSF53335">
    <property type="entry name" value="S-adenosyl-L-methionine-dependent methyltransferases"/>
    <property type="match status" value="1"/>
</dbReference>
<dbReference type="Pfam" id="PF00501">
    <property type="entry name" value="AMP-binding"/>
    <property type="match status" value="1"/>
</dbReference>
<evidence type="ECO:0000313" key="14">
    <source>
        <dbReference type="Proteomes" id="UP000016931"/>
    </source>
</evidence>
<dbReference type="InterPro" id="IPR036291">
    <property type="entry name" value="NAD(P)-bd_dom_sf"/>
</dbReference>
<dbReference type="Gene3D" id="3.40.50.150">
    <property type="entry name" value="Vaccinia Virus protein VP39"/>
    <property type="match status" value="1"/>
</dbReference>
<dbReference type="InterPro" id="IPR013968">
    <property type="entry name" value="PKS_KR"/>
</dbReference>
<dbReference type="CDD" id="cd02440">
    <property type="entry name" value="AdoMet_MTases"/>
    <property type="match status" value="1"/>
</dbReference>
<dbReference type="Gene3D" id="3.40.366.10">
    <property type="entry name" value="Malonyl-Coenzyme A Acyl Carrier Protein, domain 2"/>
    <property type="match status" value="1"/>
</dbReference>
<dbReference type="InterPro" id="IPR014043">
    <property type="entry name" value="Acyl_transferase_dom"/>
</dbReference>
<dbReference type="OMA" id="GAFPGWW"/>
<dbReference type="InterPro" id="IPR042099">
    <property type="entry name" value="ANL_N_sf"/>
</dbReference>
<dbReference type="Pfam" id="PF00668">
    <property type="entry name" value="Condensation"/>
    <property type="match status" value="1"/>
</dbReference>
<dbReference type="CDD" id="cd19532">
    <property type="entry name" value="C_PKS-NRPS"/>
    <property type="match status" value="1"/>
</dbReference>
<dbReference type="InterPro" id="IPR016036">
    <property type="entry name" value="Malonyl_transacylase_ACP-bd"/>
</dbReference>
<dbReference type="SUPFAM" id="SSF53901">
    <property type="entry name" value="Thiolase-like"/>
    <property type="match status" value="1"/>
</dbReference>
<dbReference type="GO" id="GO:0004312">
    <property type="term" value="F:fatty acid synthase activity"/>
    <property type="evidence" value="ECO:0007669"/>
    <property type="project" value="TreeGrafter"/>
</dbReference>
<dbReference type="Gene3D" id="1.10.1200.10">
    <property type="entry name" value="ACP-like"/>
    <property type="match status" value="1"/>
</dbReference>
<dbReference type="Gene3D" id="3.30.559.10">
    <property type="entry name" value="Chloramphenicol acetyltransferase-like domain"/>
    <property type="match status" value="1"/>
</dbReference>
<dbReference type="InterPro" id="IPR020841">
    <property type="entry name" value="PKS_Beta-ketoAc_synthase_dom"/>
</dbReference>
<dbReference type="Pfam" id="PF21089">
    <property type="entry name" value="PKS_DH_N"/>
    <property type="match status" value="1"/>
</dbReference>
<dbReference type="FunFam" id="3.40.47.10:FF:000019">
    <property type="entry name" value="Polyketide synthase type I"/>
    <property type="match status" value="1"/>
</dbReference>
<evidence type="ECO:0000256" key="7">
    <source>
        <dbReference type="ARBA" id="ARBA00023268"/>
    </source>
</evidence>
<dbReference type="InterPro" id="IPR016039">
    <property type="entry name" value="Thiolase-like"/>
</dbReference>
<dbReference type="Gene3D" id="3.40.50.720">
    <property type="entry name" value="NAD(P)-binding Rossmann-like Domain"/>
    <property type="match status" value="2"/>
</dbReference>
<dbReference type="Pfam" id="PF14765">
    <property type="entry name" value="PS-DH"/>
    <property type="match status" value="1"/>
</dbReference>
<dbReference type="SMART" id="SM00826">
    <property type="entry name" value="PKS_DH"/>
    <property type="match status" value="1"/>
</dbReference>
<accession>N1QG99</accession>
<dbReference type="GO" id="GO:0006633">
    <property type="term" value="P:fatty acid biosynthetic process"/>
    <property type="evidence" value="ECO:0007669"/>
    <property type="project" value="InterPro"/>
</dbReference>
<feature type="domain" description="PKS/mFAS DH" evidence="12">
    <location>
        <begin position="960"/>
        <end position="1271"/>
    </location>
</feature>
<evidence type="ECO:0000256" key="8">
    <source>
        <dbReference type="PROSITE-ProRule" id="PRU01363"/>
    </source>
</evidence>
<dbReference type="PANTHER" id="PTHR43775">
    <property type="entry name" value="FATTY ACID SYNTHASE"/>
    <property type="match status" value="1"/>
</dbReference>
<dbReference type="GO" id="GO:0032259">
    <property type="term" value="P:methylation"/>
    <property type="evidence" value="ECO:0007669"/>
    <property type="project" value="UniProtKB-KW"/>
</dbReference>
<dbReference type="SMART" id="SM00825">
    <property type="entry name" value="PKS_KS"/>
    <property type="match status" value="1"/>
</dbReference>
<keyword evidence="2" id="KW-0597">Phosphoprotein</keyword>
<reference evidence="13 14" key="1">
    <citation type="journal article" date="2012" name="PLoS Pathog.">
        <title>Diverse lifestyles and strategies of plant pathogenesis encoded in the genomes of eighteen Dothideomycetes fungi.</title>
        <authorList>
            <person name="Ohm R.A."/>
            <person name="Feau N."/>
            <person name="Henrissat B."/>
            <person name="Schoch C.L."/>
            <person name="Horwitz B.A."/>
            <person name="Barry K.W."/>
            <person name="Condon B.J."/>
            <person name="Copeland A.C."/>
            <person name="Dhillon B."/>
            <person name="Glaser F."/>
            <person name="Hesse C.N."/>
            <person name="Kosti I."/>
            <person name="LaButti K."/>
            <person name="Lindquist E.A."/>
            <person name="Lucas S."/>
            <person name="Salamov A.A."/>
            <person name="Bradshaw R.E."/>
            <person name="Ciuffetti L."/>
            <person name="Hamelin R.C."/>
            <person name="Kema G.H.J."/>
            <person name="Lawrence C."/>
            <person name="Scott J.A."/>
            <person name="Spatafora J.W."/>
            <person name="Turgeon B.G."/>
            <person name="de Wit P.J.G.M."/>
            <person name="Zhong S."/>
            <person name="Goodwin S.B."/>
            <person name="Grigoriev I.V."/>
        </authorList>
    </citation>
    <scope>NUCLEOTIDE SEQUENCE [LARGE SCALE GENOMIC DNA]</scope>
    <source>
        <strain evidence="13 14">SO2202</strain>
    </source>
</reference>
<dbReference type="Pfam" id="PF00109">
    <property type="entry name" value="ketoacyl-synt"/>
    <property type="match status" value="1"/>
</dbReference>
<feature type="active site" description="Proton acceptor; for dehydratase activity" evidence="8">
    <location>
        <position position="991"/>
    </location>
</feature>
<dbReference type="SMART" id="SM00822">
    <property type="entry name" value="PKS_KR"/>
    <property type="match status" value="1"/>
</dbReference>
<evidence type="ECO:0000259" key="11">
    <source>
        <dbReference type="PROSITE" id="PS52004"/>
    </source>
</evidence>
<dbReference type="Gene3D" id="3.40.50.12780">
    <property type="entry name" value="N-terminal domain of ligase-like"/>
    <property type="match status" value="1"/>
</dbReference>
<feature type="region of interest" description="Disordered" evidence="9">
    <location>
        <begin position="2538"/>
        <end position="2559"/>
    </location>
</feature>
<dbReference type="GO" id="GO:0016874">
    <property type="term" value="F:ligase activity"/>
    <property type="evidence" value="ECO:0007669"/>
    <property type="project" value="UniProtKB-KW"/>
</dbReference>
<gene>
    <name evidence="13" type="ORF">SEPMUDRAFT_134219</name>
</gene>
<dbReference type="eggNOG" id="KOG1202">
    <property type="taxonomic scope" value="Eukaryota"/>
</dbReference>
<dbReference type="PROSITE" id="PS00455">
    <property type="entry name" value="AMP_BINDING"/>
    <property type="match status" value="1"/>
</dbReference>
<sequence>MPHFTPNTDAPSEWNASDQAIAIIGSGCRFPGGAQSPSKLWDLLVNPRDVSSPLPPSRFQAQGFYHQDSAHHGHTNVKDLHGYFLAEEGVERQFDANFFGINNAEANVLDPQMRLLLEVTYEAMENAGITIESLQGTETGCYVGLMSGEYESAMLKDPETIGTYHATGTARSFMSNRLSYFFDWHGPSMTIDTACSSSLVAVHQAVQLLRSKQSNIAVAAGANMILDSSNYISESKLQMLSPNGRSRMWDSKADGYARGEGVCTLIMKRLADAVADGDYVECVIRETGCNSDGRTNGITRPSASAQAALIRATYARAGLNPSSVDDRPQYFEAHGTGTGIGDPTEAEAIHSAFFGDSSADQGQLQIGSIKTVCGHTEGTAGVAGVLKASLALQNGVVPPNLLFESLNPSLKPFVDHLHLATTSSPWPATGKGEPRRASVNSFGFGGTNAHAILESFDNHNETTESGTSAPVFTPFVFSAATPKALRNYLQSFIDYLERNAETVRIRDLSYTLHSRRSRLSHAVSVVAADSLELLAKLKDILRTSEAEKKPIGVRTARISEGSSDVLAIFTGQGAQWATMGAELLTGSEMASNIIARLEKRLAQLPESHRPEWSLRGELLKAADDSRVNEARFSQPLCTAIQILLIEIARSAGLKLGAVVGHSSGEMATAYAAGVISAEDAICIAYYRGLFTKLAGSSNGQPGAMMAVDTSAEDASEVLESGQYQNRVTIAAINSSSSVTLSGDLDAIEELRELFEDEEIFVRVLMVERAYHSHHMVPAADKLLQALVDLDIKVNANPLSKHIWISSVTGQRVTEKNSDRLKAAYWVDNLLSPVLFVQALKEAVKIIGTPAAALEIGPHPALRRPAEQTLREECMRGEEITYTSLLKRSSSAIASVAGGLGHLLLYMPPSGLDLQAYERFISGGSSLRFERTTPGYVWDHDTNYWHDSRSTRAYLQRAPEHELLGHLHEAADGVRQWRQILSAKEISWLGGHRLQGQIVFPAAGYVALAIEAAREYVRSLEDASPVALFEVHDIDISQAMTFNSDDAKVEALFRLYNITHRDDSVTADFQYVGAAVTAASSPGLVDLPLRTLATGSVAITLGEPNPASLPPRGPAPENTLPVRTEDLYQSLQRMEYQYTGPFYALQGLERRLGAVRGQVKCPDDPESTLMIHPAMLDAAFQSVLLAQAAPYDGTLWSLHVPRTIKRITVNPALCQPALTKGKMLELDACQPVQKGKFEGDVDVYLPSSKGQQHAICQVEGLDCIPFAPASAKDDKKILSVVEWGPAYPDAAVASQDLSPTQEEVQLGQLLERLSQFYMQNMCRAIPPGDARRDSSPIAGIFGFASHIDSLIRSGDRKFWKAEWHEDTFETIAEAIAPFQDNVDIRLLQRIGENLIRIASGEVGAIEIAMEDHLLNEVYVASLGLKEVTHFVAKVVHQITHRYPHLNVLEVGGGTAGCTKAIFRLTDEFASYTFSDVSSAFFPTAQQVFADQASKFKYQVFDVGKDPVEQGLQADSYDVIVASMVLHVTRDLAETMRNIRRLLKPGGYLIIQEGFSNNVGRSGAIFGAFHDWWLGRDDGRTLGPLVSVAEWDAVLRQTGFSGVDTCSSTDHPFSHPTAVFVSQAVDERVAHLREPLTVPLPSSLPPPSDELVLIGGKTPRTQNLLAALVPMLEHPFPRVTTFASFSDLITAPGRSDISSSTSILTLSELDQPLLQVVDQSEFDAIKAVLCSLGSIFWVTHGRRASNPFTNMTVGMLRGVLCEVPTLTLQFLDFEHDASLTPHAIATAALRFRAQLAIANRREGGKPIFGNLERELVQDARGEMLIPRLVPSKDMNDRYNSSRRALYRDMPLDPNGASHTIALKFQPATSTYRFEDEPIVASQLPWAVPLSSLLSALRWTDECSHAYLSLARAADTGALQLVLSSRLGPRIQVLHSVAMQTVIPPASHARFLVLVAESLICARILDTVSNGSYVVMLNPEPSFATTLRELAEHRNVQCTLIETTSSNDGSTDITRIRVNPRSPDRLLDALLPSDKALFVNCERHAGPSKIAARIMTLRAHYQIAALNDYYSESTFSVDDMGHLSSPHKLIDAVRFASRHCSTATSIPDVPIVPASELALNEEATPIDARRSVVAWSPSPNVPVKVRRVEDSVQFSGDKTYWLAGLSGGLGLSLCEWMIAHGAMHIVITSRAPRIARSWVESMSTRGAQVVVLPCDLTSKEQSSSIYDRIRSSMPPLGGVAQGAMVLQDTGFQDMSSNIMEKVLRPKVVGSINLDNLTQALDLEFFVFFSSATAIIGNAGQSNYSAANMFMTSLAEQKRQRGQAASVIHIGPILGVGYVTQQGEAVRDIFARQGEYTFMSESDFHQLFAEAVVAGRPQSQERQPLEICMGIAKLEEKPAKELAWYVNPLSTHMTGNITAEIASKTSQSRASVKALLEKATTEEQIFDILQDAFLPALCALFQLDSTLAEDPHLLDERLDRFGLDSLLAVEIRMWWLKTLHVNIPVMKILSGVTVRDVIGFGAADLSPELVPNLIIQDDTPAESQELQNGHDASANGSKYVSPQPQLPPVVQSMEMSFNQKMYWFGLTSTQDKSSLNHTACYRITGKLRVDDLERAILHLGQVHDALRVCFRTSEGHTRMGIVQSCTLRVQRERITSQAQVDDFVEKVQTTAYALDYAETMRIFLLSLSENEHYLVSGSHSLVIDGLSSVVFLRELVQLYQNFSSLDETELYQHSEWVQSQHEAYKSGAFDASLTFWKDCWASPPPPLPTLRISQRVNRSWLGEYDNVRAEAVISKAVKSRIWSVCRRNNARPFHFFLAVFRTLLARLADVPEVAIGISDSNRPQQDSVRVLGAFANIVLVRCCNDPSQRFNNVLRDCVEKTTAALQHSDVPFNLLLSELGETRSTNHAPLAQAFFDYRQGMRKKQNLDDCELELLSFQASKIPYDITLDIIDDSIEGNCALHLIVRNDLYTEQQADTMVKWIVKLASSFARIPNLTLDAAAMFDAQEMERVHELSIGPYPSSTAETVLDLIMTWAETNPSAGALKTAGEGSRVMSYASMMQSANTLAKALVADGCVKGSIVATYCERTPEWMCCVLGILRAGAICLPLDISLPVARLEGIVKHSEPRLIISQEHSELEQSLLETGISSMARIATISQLIHHDRCGKSMNGPCVEIPSIQGGDAAVVFYTSGSTGAPKGIILHHGGLKNWTEAALLLFGTEKGGKFLQQTSCSFDMCFVQAFLALCSGGLLCLVPTRHRADATFITKMIAEENISFTGATPSEYANWHRYGDRTALAQNLPHWRTALAGGEPTTYGTLELFASLAKLSASGARPRFFNVYGPTETTAGAVGTELDYSGDIKSVRITVGKPLSGYLAYILDANLQPVPVGVQGEIVIGGAGVAHGYVKDPELSSQRFLPNPLAPESYRARGWNTMHRTGDVGRWLEDGTMVIEGRKAGDTQIKLRGLRIDLAEVEHSMLQESDGALAQVVVTPRQMEHPSSPQEDNRVLVAFAKFMTDAYPTQDEQQAFLNELIARLQLPQYMRPAAAFPVSELPMLISGKLDRKAVAELPLNRGSQPVPQQPSARIDDCLLTGTESKLKDIWIACLSTEVSKQYTIGPSTDFFHIGGNSTLLLRVQYEIRKAWSVELSLMDMFEYTTLGAMARRIDPNSVSQSDETQGIDWNAETDIPGSFLTELHLAQSVRTSPPRVIAMTGATGFMGQAFLQAMISEPTCQRVHCIAVRTGSARTKQVLSQKNSLLRHPKVEVHAGDLSEPNLGLDEATVTRIFGSADCIIHNGADTSHMKSYQSIQKANHGSTQEIIKMCLGKQVRRMVPIHFVSSGEIWSSSTLEMADETSAAAYPPLPTLTTGYGASKWASEVFLEQVFEESGARWPICIHRPASVQPDGMETGAAVHADSTSVADMDLTQTLLHYCRLTRSVPLSSRFRGCLNLVPLQSVVQDMVQAVRSGPSEDGKIAYLHEIGDTDIPLDQLRSVVPGAVEVDTDEWARRAAAAGANPVLVTMFQKMAA</sequence>
<dbReference type="GeneID" id="27899756"/>
<dbReference type="InterPro" id="IPR045851">
    <property type="entry name" value="AMP-bd_C_sf"/>
</dbReference>
<evidence type="ECO:0000313" key="13">
    <source>
        <dbReference type="EMBL" id="EMF12358.1"/>
    </source>
</evidence>
<dbReference type="SUPFAM" id="SSF56801">
    <property type="entry name" value="Acetyl-CoA synthetase-like"/>
    <property type="match status" value="1"/>
</dbReference>
<dbReference type="Pfam" id="PF07993">
    <property type="entry name" value="NAD_binding_4"/>
    <property type="match status" value="1"/>
</dbReference>
<dbReference type="InterPro" id="IPR018201">
    <property type="entry name" value="Ketoacyl_synth_AS"/>
</dbReference>
<dbReference type="InterPro" id="IPR014031">
    <property type="entry name" value="Ketoacyl_synth_C"/>
</dbReference>
<evidence type="ECO:0000256" key="5">
    <source>
        <dbReference type="ARBA" id="ARBA00022679"/>
    </source>
</evidence>
<dbReference type="Pfam" id="PF16197">
    <property type="entry name" value="KAsynt_C_assoc"/>
    <property type="match status" value="1"/>
</dbReference>
<dbReference type="Proteomes" id="UP000016931">
    <property type="component" value="Unassembled WGS sequence"/>
</dbReference>
<evidence type="ECO:0000259" key="12">
    <source>
        <dbReference type="PROSITE" id="PS52019"/>
    </source>
</evidence>
<dbReference type="PANTHER" id="PTHR43775:SF20">
    <property type="entry name" value="HYBRID PKS-NRPS SYNTHETASE APDA"/>
    <property type="match status" value="1"/>
</dbReference>
<dbReference type="OrthoDB" id="329835at2759"/>
<dbReference type="InterPro" id="IPR001242">
    <property type="entry name" value="Condensation_dom"/>
</dbReference>
<evidence type="ECO:0000256" key="9">
    <source>
        <dbReference type="SAM" id="MobiDB-lite"/>
    </source>
</evidence>
<dbReference type="Pfam" id="PF08242">
    <property type="entry name" value="Methyltransf_12"/>
    <property type="match status" value="1"/>
</dbReference>
<dbReference type="InterPro" id="IPR050091">
    <property type="entry name" value="PKS_NRPS_Biosynth_Enz"/>
</dbReference>
<dbReference type="SUPFAM" id="SSF55048">
    <property type="entry name" value="Probable ACP-binding domain of malonyl-CoA ACP transacylase"/>
    <property type="match status" value="1"/>
</dbReference>
<feature type="domain" description="Ketosynthase family 3 (KS3)" evidence="11">
    <location>
        <begin position="18"/>
        <end position="455"/>
    </location>
</feature>
<dbReference type="Gene3D" id="3.30.559.30">
    <property type="entry name" value="Nonribosomal peptide synthetase, condensation domain"/>
    <property type="match status" value="1"/>
</dbReference>
<dbReference type="InterPro" id="IPR036736">
    <property type="entry name" value="ACP-like_sf"/>
</dbReference>
<feature type="region of interest" description="N-terminal hotdog fold" evidence="8">
    <location>
        <begin position="960"/>
        <end position="1103"/>
    </location>
</feature>
<dbReference type="GO" id="GO:0004315">
    <property type="term" value="F:3-oxoacyl-[acyl-carrier-protein] synthase activity"/>
    <property type="evidence" value="ECO:0007669"/>
    <property type="project" value="InterPro"/>
</dbReference>
<dbReference type="Pfam" id="PF00698">
    <property type="entry name" value="Acyl_transf_1"/>
    <property type="match status" value="1"/>
</dbReference>
<evidence type="ECO:0000256" key="6">
    <source>
        <dbReference type="ARBA" id="ARBA00022737"/>
    </source>
</evidence>